<accession>A0A0M3I3F9</accession>
<dbReference type="AlphaFoldDB" id="A0A0M3I3F9"/>
<reference evidence="2" key="1">
    <citation type="submission" date="2017-02" db="UniProtKB">
        <authorList>
            <consortium name="WormBaseParasite"/>
        </authorList>
    </citation>
    <scope>IDENTIFICATION</scope>
</reference>
<dbReference type="Proteomes" id="UP000036681">
    <property type="component" value="Unplaced"/>
</dbReference>
<proteinExistence type="predicted"/>
<keyword evidence="1" id="KW-1185">Reference proteome</keyword>
<dbReference type="WBParaSite" id="ALUE_0001117401-mRNA-1">
    <property type="protein sequence ID" value="ALUE_0001117401-mRNA-1"/>
    <property type="gene ID" value="ALUE_0001117401"/>
</dbReference>
<evidence type="ECO:0000313" key="2">
    <source>
        <dbReference type="WBParaSite" id="ALUE_0001117401-mRNA-1"/>
    </source>
</evidence>
<sequence length="59" mass="6748">MGDWPIEQSKVRLIMHSAMAEALGKQLTCECRPSPSLNHQLPSSYFISFRKHSLCIFII</sequence>
<evidence type="ECO:0000313" key="1">
    <source>
        <dbReference type="Proteomes" id="UP000036681"/>
    </source>
</evidence>
<protein>
    <submittedName>
        <fullName evidence="2">Uncharacterized protein</fullName>
    </submittedName>
</protein>
<name>A0A0M3I3F9_ASCLU</name>
<organism evidence="1 2">
    <name type="scientific">Ascaris lumbricoides</name>
    <name type="common">Giant roundworm</name>
    <dbReference type="NCBI Taxonomy" id="6252"/>
    <lineage>
        <taxon>Eukaryota</taxon>
        <taxon>Metazoa</taxon>
        <taxon>Ecdysozoa</taxon>
        <taxon>Nematoda</taxon>
        <taxon>Chromadorea</taxon>
        <taxon>Rhabditida</taxon>
        <taxon>Spirurina</taxon>
        <taxon>Ascaridomorpha</taxon>
        <taxon>Ascaridoidea</taxon>
        <taxon>Ascarididae</taxon>
        <taxon>Ascaris</taxon>
    </lineage>
</organism>